<evidence type="ECO:0000256" key="2">
    <source>
        <dbReference type="ARBA" id="ARBA00022525"/>
    </source>
</evidence>
<reference evidence="4 5" key="1">
    <citation type="submission" date="2013-03" db="EMBL/GenBank/DDBJ databases">
        <authorList>
            <person name="Fiebig A."/>
            <person name="Goeker M."/>
            <person name="Klenk H.-P.P."/>
        </authorList>
    </citation>
    <scope>NUCLEOTIDE SEQUENCE [LARGE SCALE GENOMIC DNA]</scope>
    <source>
        <strain evidence="4 5">DSM 17492</strain>
    </source>
</reference>
<dbReference type="InterPro" id="IPR050557">
    <property type="entry name" value="RTX_toxin/Mannuronan_C5-epim"/>
</dbReference>
<evidence type="ECO:0000256" key="1">
    <source>
        <dbReference type="ARBA" id="ARBA00004613"/>
    </source>
</evidence>
<dbReference type="EMBL" id="APGJ01000007">
    <property type="protein sequence ID" value="EYD70562.1"/>
    <property type="molecule type" value="Genomic_DNA"/>
</dbReference>
<dbReference type="PANTHER" id="PTHR38340">
    <property type="entry name" value="S-LAYER PROTEIN"/>
    <property type="match status" value="1"/>
</dbReference>
<dbReference type="AlphaFoldDB" id="A0A017H7V7"/>
<dbReference type="PROSITE" id="PS00330">
    <property type="entry name" value="HEMOLYSIN_CALCIUM"/>
    <property type="match status" value="4"/>
</dbReference>
<dbReference type="Proteomes" id="UP000025047">
    <property type="component" value="Unassembled WGS sequence"/>
</dbReference>
<comment type="subcellular location">
    <subcellularLocation>
        <location evidence="1">Secreted</location>
    </subcellularLocation>
</comment>
<dbReference type="PATRIC" id="fig|1122180.6.peg.2181"/>
<dbReference type="InterPro" id="IPR011049">
    <property type="entry name" value="Serralysin-like_metalloprot_C"/>
</dbReference>
<name>A0A017H7V7_9RHOB</name>
<protein>
    <recommendedName>
        <fullName evidence="6">Alkaline phosphatase</fullName>
    </recommendedName>
</protein>
<evidence type="ECO:0000313" key="5">
    <source>
        <dbReference type="Proteomes" id="UP000025047"/>
    </source>
</evidence>
<feature type="region of interest" description="Disordered" evidence="3">
    <location>
        <begin position="485"/>
        <end position="545"/>
    </location>
</feature>
<dbReference type="eggNOG" id="COG2931">
    <property type="taxonomic scope" value="Bacteria"/>
</dbReference>
<dbReference type="PRINTS" id="PR00313">
    <property type="entry name" value="CABNDNGRPT"/>
</dbReference>
<comment type="caution">
    <text evidence="4">The sequence shown here is derived from an EMBL/GenBank/DDBJ whole genome shotgun (WGS) entry which is preliminary data.</text>
</comment>
<dbReference type="STRING" id="1122180.Lokhon_02196"/>
<accession>A0A017H7V7</accession>
<keyword evidence="5" id="KW-1185">Reference proteome</keyword>
<feature type="compositionally biased region" description="Basic and acidic residues" evidence="3">
    <location>
        <begin position="521"/>
        <end position="545"/>
    </location>
</feature>
<dbReference type="Pfam" id="PF00353">
    <property type="entry name" value="HemolysinCabind"/>
    <property type="match status" value="3"/>
</dbReference>
<feature type="region of interest" description="Disordered" evidence="3">
    <location>
        <begin position="573"/>
        <end position="610"/>
    </location>
</feature>
<evidence type="ECO:0008006" key="6">
    <source>
        <dbReference type="Google" id="ProtNLM"/>
    </source>
</evidence>
<gene>
    <name evidence="4" type="ORF">Lokhon_02196</name>
</gene>
<evidence type="ECO:0000313" key="4">
    <source>
        <dbReference type="EMBL" id="EYD70562.1"/>
    </source>
</evidence>
<dbReference type="Gene3D" id="2.150.10.10">
    <property type="entry name" value="Serralysin-like metalloprotease, C-terminal"/>
    <property type="match status" value="3"/>
</dbReference>
<dbReference type="InterPro" id="IPR018511">
    <property type="entry name" value="Hemolysin-typ_Ca-bd_CS"/>
</dbReference>
<dbReference type="GO" id="GO:0005509">
    <property type="term" value="F:calcium ion binding"/>
    <property type="evidence" value="ECO:0007669"/>
    <property type="project" value="InterPro"/>
</dbReference>
<feature type="compositionally biased region" description="Pro residues" evidence="3">
    <location>
        <begin position="491"/>
        <end position="500"/>
    </location>
</feature>
<organism evidence="4 5">
    <name type="scientific">Limimaricola hongkongensis DSM 17492</name>
    <dbReference type="NCBI Taxonomy" id="1122180"/>
    <lineage>
        <taxon>Bacteria</taxon>
        <taxon>Pseudomonadati</taxon>
        <taxon>Pseudomonadota</taxon>
        <taxon>Alphaproteobacteria</taxon>
        <taxon>Rhodobacterales</taxon>
        <taxon>Paracoccaceae</taxon>
        <taxon>Limimaricola</taxon>
    </lineage>
</organism>
<dbReference type="RefSeq" id="WP_017929937.1">
    <property type="nucleotide sequence ID" value="NZ_KB823006.1"/>
</dbReference>
<dbReference type="SUPFAM" id="SSF51120">
    <property type="entry name" value="beta-Roll"/>
    <property type="match status" value="3"/>
</dbReference>
<evidence type="ECO:0000256" key="3">
    <source>
        <dbReference type="SAM" id="MobiDB-lite"/>
    </source>
</evidence>
<keyword evidence="2" id="KW-0964">Secreted</keyword>
<dbReference type="GO" id="GO:0005576">
    <property type="term" value="C:extracellular region"/>
    <property type="evidence" value="ECO:0007669"/>
    <property type="project" value="UniProtKB-SubCell"/>
</dbReference>
<proteinExistence type="predicted"/>
<dbReference type="OrthoDB" id="9342475at2"/>
<dbReference type="InterPro" id="IPR001343">
    <property type="entry name" value="Hemolysn_Ca-bd"/>
</dbReference>
<sequence length="696" mass="70107">MAGLEFRARSPGDAAMPGITALVARADDGALYSITRSGGRIEAWDTPASGLAPRHGRDLDGAARAGATPDLAFLDLASGPVLLATGLGAPRLHALPGSGTIGAGRALPLPGWGVSAPVDVETVTLPGGGQAVYGGLSDRPGIARLRLSEDGAVLSSGVTPDGPATRLESVTALASAEIGDRRFLFAAGDGPDPAVTTLSIARDGGLSARGAIGPDAGLWIAAPTALETLTLGNTPHLVLGAAGSGSLSVMQIGADGGLRVTDHLIDDRDSRFGGITALATIGHHGRGFVISGGADDGVSVHELLPGGRLVALAHLADGVGLGLGDTSALAVRGAGDGLDIFVAAAGAPGLTRLRLDLRGGALQLGTGADDTLSGGAGDDILRDGAGRDRLSGGAGADLFVLDADGRPDTIIDFEQGRDRLDLSAWPMLRDVSQLAMRVEGTALRLEYGDEVLLLHGAAGRAPEPARLTARDLIGGTHLPLVAIAGESGPAPDTPLAPPRPVTGGAGDVPPVPPLRGGAGPDRLRGGAGDDRLLGRGGDDRLWGRGGDDGLRGGAGADLLWGHAGHDRLWGGAGPDGLRGGGGADRLIGGGGPDTLRGGKGADTLRGGKGNDLLSGGGGADRFVFETGRNRITDLQPRDRIALDTALWRGDLSPRDVVARFATTRGEDTLFDFGGHDRLRIEDVARPATLIDQIDLV</sequence>
<dbReference type="PANTHER" id="PTHR38340:SF1">
    <property type="entry name" value="S-LAYER PROTEIN"/>
    <property type="match status" value="1"/>
</dbReference>
<dbReference type="HOGENOM" id="CLU_015840_0_0_5"/>